<accession>A0A7F8Q6H7</accession>
<keyword evidence="1" id="KW-1185">Reference proteome</keyword>
<dbReference type="InterPro" id="IPR052801">
    <property type="entry name" value="Ankyrin-EF-hand"/>
</dbReference>
<dbReference type="OrthoDB" id="8797048at2759"/>
<evidence type="ECO:0000313" key="2">
    <source>
        <dbReference type="RefSeq" id="XP_030876839.1"/>
    </source>
</evidence>
<dbReference type="PANTHER" id="PTHR24127:SF1">
    <property type="entry name" value="ANKYRIN REPEAT AND EF-HAND DOMAIN-CONTAINING PROTEIN 1"/>
    <property type="match status" value="1"/>
</dbReference>
<dbReference type="Proteomes" id="UP000245341">
    <property type="component" value="Unplaced"/>
</dbReference>
<dbReference type="GeneID" id="115937931"/>
<gene>
    <name evidence="2" type="primary">LOC115937931</name>
</gene>
<dbReference type="AlphaFoldDB" id="A0A7F8Q6H7"/>
<proteinExistence type="predicted"/>
<reference evidence="2" key="1">
    <citation type="submission" date="2025-08" db="UniProtKB">
        <authorList>
            <consortium name="RefSeq"/>
        </authorList>
    </citation>
    <scope>IDENTIFICATION</scope>
    <source>
        <tissue evidence="2">Liver</tissue>
    </source>
</reference>
<dbReference type="RefSeq" id="XP_030876839.1">
    <property type="nucleotide sequence ID" value="XM_031020979.1"/>
</dbReference>
<sequence>MRKDNVVYLNSLITSGYTKKVDITFIPRRIWSPEATTAELIRKRELRRERFTYEVDFEDFMMPFQKNITEKAKALEAAFKT</sequence>
<evidence type="ECO:0000313" key="1">
    <source>
        <dbReference type="Proteomes" id="UP000245341"/>
    </source>
</evidence>
<name>A0A7F8Q6H7_LEPWE</name>
<dbReference type="KEGG" id="lww:115937931"/>
<protein>
    <submittedName>
        <fullName evidence="2">Ankyrin repeat and EF-hand domain-containing protein 1-like</fullName>
    </submittedName>
</protein>
<organism evidence="1 2">
    <name type="scientific">Leptonychotes weddellii</name>
    <name type="common">Weddell seal</name>
    <name type="synonym">Otaria weddellii</name>
    <dbReference type="NCBI Taxonomy" id="9713"/>
    <lineage>
        <taxon>Eukaryota</taxon>
        <taxon>Metazoa</taxon>
        <taxon>Chordata</taxon>
        <taxon>Craniata</taxon>
        <taxon>Vertebrata</taxon>
        <taxon>Euteleostomi</taxon>
        <taxon>Mammalia</taxon>
        <taxon>Eutheria</taxon>
        <taxon>Laurasiatheria</taxon>
        <taxon>Carnivora</taxon>
        <taxon>Caniformia</taxon>
        <taxon>Pinnipedia</taxon>
        <taxon>Phocidae</taxon>
        <taxon>Monachinae</taxon>
        <taxon>Lobodontini</taxon>
        <taxon>Leptonychotes</taxon>
    </lineage>
</organism>
<dbReference type="PANTHER" id="PTHR24127">
    <property type="entry name" value="ANKYRIN REPEAT AND EF-HAND DOMAIN-CONTAINING PROTEIN 1"/>
    <property type="match status" value="1"/>
</dbReference>